<feature type="compositionally biased region" description="Low complexity" evidence="1">
    <location>
        <begin position="283"/>
        <end position="293"/>
    </location>
</feature>
<sequence length="680" mass="75066">MGARTEDEKRGSGTQVEEGEQREEAEAQYVEAKTSVWWDIEHCPVPFLHSRQGLSSSSSSSHSIAQNIASALKKMNYRGPISVSAYGDTNRIPTSVQHALSSTGITLNHVPSGVKDASDKKILVDMLFWAVDNPAPANYLLISGDRDFSNALHQLRMRRYNILLAQPPSACAPLVAAAKSVWIWSVLLAGGSPLPNKGRDTLLLHPVSGSVSLGNQKISSNARTFGNSHKVVKQVWKVSQFNSISRTSGDPVHEDAHQSNESSEEEQLKVAPHQFFGAKKSKATSSTNSTHSSDGTIPENLDPSLSTWNRLSSNYELHYPHHARSKSLPTEADSDPVNVYSQSTGYPSGFQSPHHLQPQNRVSKSNFNTEGYPVAPELASSGMCTNDYPIDFWDCQGCPQPPDYMEGLIGVILLALGGLKENKMAPTEANIADWILYGDPTHHNIDVKEVLDISIERGRVNKRQVGALLVYIGKTQGELWRCVNPIGGNLRQYPKEVWDEVKKFLLSPNGRSDVIASKCRFEAATILRDACLQNYVLGDVLLILDTALHLFGELVQHQRTEGRMHEKLELKIDHIQEQMDQEGTRRLNGKDITIHPAIQMKSVLQINCQGVKGSWGIVDYGRASRKYITLLCSPSKFFSMISANTSEENIYRLQILVVLDVKGDKSLRLNANAKAEASNG</sequence>
<gene>
    <name evidence="4" type="ORF">C5167_014951</name>
</gene>
<protein>
    <submittedName>
        <fullName evidence="4">Uncharacterized protein</fullName>
    </submittedName>
</protein>
<dbReference type="Gene3D" id="3.40.50.1010">
    <property type="entry name" value="5'-nuclease"/>
    <property type="match status" value="1"/>
</dbReference>
<keyword evidence="5" id="KW-1185">Reference proteome</keyword>
<dbReference type="Proteomes" id="UP000316621">
    <property type="component" value="Chromosome 3"/>
</dbReference>
<dbReference type="STRING" id="3469.A0A4Y7J8Q6"/>
<organism evidence="4 5">
    <name type="scientific">Papaver somniferum</name>
    <name type="common">Opium poppy</name>
    <dbReference type="NCBI Taxonomy" id="3469"/>
    <lineage>
        <taxon>Eukaryota</taxon>
        <taxon>Viridiplantae</taxon>
        <taxon>Streptophyta</taxon>
        <taxon>Embryophyta</taxon>
        <taxon>Tracheophyta</taxon>
        <taxon>Spermatophyta</taxon>
        <taxon>Magnoliopsida</taxon>
        <taxon>Ranunculales</taxon>
        <taxon>Papaveraceae</taxon>
        <taxon>Papaveroideae</taxon>
        <taxon>Papaver</taxon>
    </lineage>
</organism>
<evidence type="ECO:0000259" key="3">
    <source>
        <dbReference type="Pfam" id="PF24620"/>
    </source>
</evidence>
<evidence type="ECO:0000313" key="4">
    <source>
        <dbReference type="EMBL" id="RZC56099.1"/>
    </source>
</evidence>
<dbReference type="GO" id="GO:0005777">
    <property type="term" value="C:peroxisome"/>
    <property type="evidence" value="ECO:0007669"/>
    <property type="project" value="InterPro"/>
</dbReference>
<proteinExistence type="predicted"/>
<feature type="region of interest" description="Disordered" evidence="1">
    <location>
        <begin position="245"/>
        <end position="302"/>
    </location>
</feature>
<evidence type="ECO:0000259" key="2">
    <source>
        <dbReference type="Pfam" id="PF01936"/>
    </source>
</evidence>
<dbReference type="PANTHER" id="PTHR14379:SF7">
    <property type="entry name" value="ENDONUCLEASE OR GLYCOSYL HYDROLASE-RELATED"/>
    <property type="match status" value="1"/>
</dbReference>
<reference evidence="4 5" key="1">
    <citation type="journal article" date="2018" name="Science">
        <title>The opium poppy genome and morphinan production.</title>
        <authorList>
            <person name="Guo L."/>
            <person name="Winzer T."/>
            <person name="Yang X."/>
            <person name="Li Y."/>
            <person name="Ning Z."/>
            <person name="He Z."/>
            <person name="Teodor R."/>
            <person name="Lu Y."/>
            <person name="Bowser T.A."/>
            <person name="Graham I.A."/>
            <person name="Ye K."/>
        </authorList>
    </citation>
    <scope>NUCLEOTIDE SEQUENCE [LARGE SCALE GENOMIC DNA]</scope>
    <source>
        <strain evidence="5">cv. HN1</strain>
        <tissue evidence="4">Leaves</tissue>
    </source>
</reference>
<dbReference type="InterPro" id="IPR024768">
    <property type="entry name" value="Marf1"/>
</dbReference>
<dbReference type="Pfam" id="PF01936">
    <property type="entry name" value="NYN"/>
    <property type="match status" value="1"/>
</dbReference>
<dbReference type="AlphaFoldDB" id="A0A4Y7J8Q6"/>
<dbReference type="OMA" id="DCDPHAI"/>
<feature type="region of interest" description="Disordered" evidence="1">
    <location>
        <begin position="1"/>
        <end position="27"/>
    </location>
</feature>
<feature type="compositionally biased region" description="Basic and acidic residues" evidence="1">
    <location>
        <begin position="1"/>
        <end position="11"/>
    </location>
</feature>
<evidence type="ECO:0000256" key="1">
    <source>
        <dbReference type="SAM" id="MobiDB-lite"/>
    </source>
</evidence>
<dbReference type="InterPro" id="IPR056042">
    <property type="entry name" value="DUF7625"/>
</dbReference>
<dbReference type="CDD" id="cd10910">
    <property type="entry name" value="PIN_limkain_b1_N_like"/>
    <property type="match status" value="1"/>
</dbReference>
<accession>A0A4Y7J8Q6</accession>
<evidence type="ECO:0000313" key="5">
    <source>
        <dbReference type="Proteomes" id="UP000316621"/>
    </source>
</evidence>
<feature type="domain" description="DUF7625" evidence="3">
    <location>
        <begin position="396"/>
        <end position="489"/>
    </location>
</feature>
<dbReference type="GO" id="GO:0010468">
    <property type="term" value="P:regulation of gene expression"/>
    <property type="evidence" value="ECO:0007669"/>
    <property type="project" value="InterPro"/>
</dbReference>
<dbReference type="GO" id="GO:0004540">
    <property type="term" value="F:RNA nuclease activity"/>
    <property type="evidence" value="ECO:0007669"/>
    <property type="project" value="InterPro"/>
</dbReference>
<feature type="domain" description="NYN" evidence="2">
    <location>
        <begin position="33"/>
        <end position="179"/>
    </location>
</feature>
<dbReference type="Pfam" id="PF24620">
    <property type="entry name" value="DUF7625"/>
    <property type="match status" value="1"/>
</dbReference>
<dbReference type="EMBL" id="CM010717">
    <property type="protein sequence ID" value="RZC56099.1"/>
    <property type="molecule type" value="Genomic_DNA"/>
</dbReference>
<dbReference type="PANTHER" id="PTHR14379">
    <property type="entry name" value="LIMKAIN B LKAP"/>
    <property type="match status" value="1"/>
</dbReference>
<dbReference type="Gramene" id="RZC56099">
    <property type="protein sequence ID" value="RZC56099"/>
    <property type="gene ID" value="C5167_014951"/>
</dbReference>
<name>A0A4Y7J8Q6_PAPSO</name>
<dbReference type="InterPro" id="IPR021139">
    <property type="entry name" value="NYN"/>
</dbReference>